<proteinExistence type="predicted"/>
<dbReference type="AlphaFoldDB" id="A0A0P7BNG6"/>
<sequence>MARRPSQLPAPGMDLSQQYVQDLVVQDIIQQDIEDDTLRIAAIATVLAMVQNAADENEASEDDYDSEYDSLEEGSEYEDEVEPASELAPVQVQPAKKRDHSQLKGEMDTPGAPPRADPQPQARKRVRVDPPSGPGPSNARIDPPRVPAAEERNTKALLTPDQLMRRIDYKSPGAWDLAKCIADVGKRLTGKMNDQQLSMVCSRLRSPGSIRIYDGSRGREALCWEWVREEERRISMEKLRAQQERYRQEEAKLQACKEKADVRSEAKRNGAGPATLGTPAGGLEQVQTKLKTAMIKRVDAKPQGKLEDRVQRWLDEIIAAG</sequence>
<feature type="region of interest" description="Disordered" evidence="1">
    <location>
        <begin position="261"/>
        <end position="282"/>
    </location>
</feature>
<feature type="compositionally biased region" description="Low complexity" evidence="1">
    <location>
        <begin position="270"/>
        <end position="282"/>
    </location>
</feature>
<keyword evidence="3" id="KW-1185">Reference proteome</keyword>
<comment type="caution">
    <text evidence="2">The sequence shown here is derived from an EMBL/GenBank/DDBJ whole genome shotgun (WGS) entry which is preliminary data.</text>
</comment>
<evidence type="ECO:0000313" key="2">
    <source>
        <dbReference type="EMBL" id="KPM45347.1"/>
    </source>
</evidence>
<gene>
    <name evidence="2" type="ORF">AK830_g1203</name>
</gene>
<reference evidence="2 3" key="1">
    <citation type="submission" date="2015-09" db="EMBL/GenBank/DDBJ databases">
        <title>Draft genome of a European isolate of the apple canker pathogen Neonectria ditissima.</title>
        <authorList>
            <person name="Gomez-Cortecero A."/>
            <person name="Harrison R.J."/>
            <person name="Armitage A.D."/>
        </authorList>
    </citation>
    <scope>NUCLEOTIDE SEQUENCE [LARGE SCALE GENOMIC DNA]</scope>
    <source>
        <strain evidence="2 3">R09/05</strain>
    </source>
</reference>
<dbReference type="Proteomes" id="UP000050424">
    <property type="component" value="Unassembled WGS sequence"/>
</dbReference>
<feature type="compositionally biased region" description="Acidic residues" evidence="1">
    <location>
        <begin position="55"/>
        <end position="83"/>
    </location>
</feature>
<dbReference type="EMBL" id="LKCW01000008">
    <property type="protein sequence ID" value="KPM45347.1"/>
    <property type="molecule type" value="Genomic_DNA"/>
</dbReference>
<evidence type="ECO:0000256" key="1">
    <source>
        <dbReference type="SAM" id="MobiDB-lite"/>
    </source>
</evidence>
<evidence type="ECO:0000313" key="3">
    <source>
        <dbReference type="Proteomes" id="UP000050424"/>
    </source>
</evidence>
<name>A0A0P7BNG6_9HYPO</name>
<organism evidence="2 3">
    <name type="scientific">Neonectria ditissima</name>
    <dbReference type="NCBI Taxonomy" id="78410"/>
    <lineage>
        <taxon>Eukaryota</taxon>
        <taxon>Fungi</taxon>
        <taxon>Dikarya</taxon>
        <taxon>Ascomycota</taxon>
        <taxon>Pezizomycotina</taxon>
        <taxon>Sordariomycetes</taxon>
        <taxon>Hypocreomycetidae</taxon>
        <taxon>Hypocreales</taxon>
        <taxon>Nectriaceae</taxon>
        <taxon>Neonectria</taxon>
    </lineage>
</organism>
<feature type="region of interest" description="Disordered" evidence="1">
    <location>
        <begin position="54"/>
        <end position="156"/>
    </location>
</feature>
<dbReference type="OrthoDB" id="5096014at2759"/>
<accession>A0A0P7BNG6</accession>
<protein>
    <submittedName>
        <fullName evidence="2">Uncharacterized protein</fullName>
    </submittedName>
</protein>